<gene>
    <name evidence="1" type="ORF">PG1C_08020</name>
</gene>
<dbReference type="EMBL" id="CP010554">
    <property type="protein sequence ID" value="AJP48423.1"/>
    <property type="molecule type" value="Genomic_DNA"/>
</dbReference>
<dbReference type="InterPro" id="IPR037069">
    <property type="entry name" value="AcylCoA_DH/ox_N_sf"/>
</dbReference>
<dbReference type="Proteomes" id="UP000061603">
    <property type="component" value="Chromosome"/>
</dbReference>
<protein>
    <recommendedName>
        <fullName evidence="3">Acyl-CoA dehydrogenase/oxidase N-terminal domain-containing protein</fullName>
    </recommendedName>
</protein>
<dbReference type="SUPFAM" id="SSF56645">
    <property type="entry name" value="Acyl-CoA dehydrogenase NM domain-like"/>
    <property type="match status" value="1"/>
</dbReference>
<dbReference type="RefSeq" id="WP_202634333.1">
    <property type="nucleotide sequence ID" value="NZ_CP010554.1"/>
</dbReference>
<evidence type="ECO:0008006" key="3">
    <source>
        <dbReference type="Google" id="ProtNLM"/>
    </source>
</evidence>
<keyword evidence="2" id="KW-1185">Reference proteome</keyword>
<organism evidence="1 2">
    <name type="scientific">Rugosibacter aromaticivorans</name>
    <dbReference type="NCBI Taxonomy" id="1565605"/>
    <lineage>
        <taxon>Bacteria</taxon>
        <taxon>Pseudomonadati</taxon>
        <taxon>Pseudomonadota</taxon>
        <taxon>Betaproteobacteria</taxon>
        <taxon>Nitrosomonadales</taxon>
        <taxon>Sterolibacteriaceae</taxon>
        <taxon>Rugosibacter</taxon>
    </lineage>
</organism>
<dbReference type="STRING" id="1565605.PG1C_08020"/>
<sequence length="128" mass="14132">MFDADRNGGYSIKLKEAIFETRLHRLLRPKRHGGFGLGYGTLAEVARTVAQHMPGAWVTSFMSLHEGWVALLPPAGREEIFATDEFVADIFFPIGKAEIVPGGVRLSRQWNQGSGIDFCGWIGLGGHY</sequence>
<reference evidence="1 2" key="1">
    <citation type="journal article" date="2015" name="Genome Announc.">
        <title>Complete Genome Sequence of a Novel Bacterium within the Family Rhodocyclaceae That Degrades Polycyclic Aromatic Hydrocarbons.</title>
        <authorList>
            <person name="Singleton D.R."/>
            <person name="Dickey A.N."/>
            <person name="Scholl E.H."/>
            <person name="Wright F.A."/>
            <person name="Aitken M.D."/>
        </authorList>
    </citation>
    <scope>NUCLEOTIDE SEQUENCE [LARGE SCALE GENOMIC DNA]</scope>
    <source>
        <strain evidence="2">PG1-Ca6</strain>
    </source>
</reference>
<evidence type="ECO:0000313" key="2">
    <source>
        <dbReference type="Proteomes" id="UP000061603"/>
    </source>
</evidence>
<name>A0A0C5J9I0_9PROT</name>
<dbReference type="AlphaFoldDB" id="A0A0C5J9I0"/>
<dbReference type="KEGG" id="rbu:PG1C_08020"/>
<dbReference type="Gene3D" id="1.10.540.10">
    <property type="entry name" value="Acyl-CoA dehydrogenase/oxidase, N-terminal domain"/>
    <property type="match status" value="1"/>
</dbReference>
<evidence type="ECO:0000313" key="1">
    <source>
        <dbReference type="EMBL" id="AJP48423.1"/>
    </source>
</evidence>
<dbReference type="GO" id="GO:0050660">
    <property type="term" value="F:flavin adenine dinucleotide binding"/>
    <property type="evidence" value="ECO:0007669"/>
    <property type="project" value="InterPro"/>
</dbReference>
<proteinExistence type="predicted"/>
<dbReference type="GO" id="GO:0016627">
    <property type="term" value="F:oxidoreductase activity, acting on the CH-CH group of donors"/>
    <property type="evidence" value="ECO:0007669"/>
    <property type="project" value="InterPro"/>
</dbReference>
<dbReference type="InterPro" id="IPR009100">
    <property type="entry name" value="AcylCoA_DH/oxidase_NM_dom_sf"/>
</dbReference>
<accession>A0A0C5J9I0</accession>
<dbReference type="HOGENOM" id="CLU_1957826_0_0_4"/>